<dbReference type="EMBL" id="QRBI01000097">
    <property type="protein sequence ID" value="RMC17981.1"/>
    <property type="molecule type" value="Genomic_DNA"/>
</dbReference>
<evidence type="ECO:0000313" key="3">
    <source>
        <dbReference type="Proteomes" id="UP000269221"/>
    </source>
</evidence>
<dbReference type="Proteomes" id="UP000269221">
    <property type="component" value="Unassembled WGS sequence"/>
</dbReference>
<dbReference type="AlphaFoldDB" id="A0A3M0KZ57"/>
<accession>A0A3M0KZ57</accession>
<reference evidence="2 3" key="1">
    <citation type="submission" date="2018-07" db="EMBL/GenBank/DDBJ databases">
        <title>A high quality draft genome assembly of the barn swallow (H. rustica rustica).</title>
        <authorList>
            <person name="Formenti G."/>
            <person name="Chiara M."/>
            <person name="Poveda L."/>
            <person name="Francoijs K.-J."/>
            <person name="Bonisoli-Alquati A."/>
            <person name="Canova L."/>
            <person name="Gianfranceschi L."/>
            <person name="Horner D.S."/>
            <person name="Saino N."/>
        </authorList>
    </citation>
    <scope>NUCLEOTIDE SEQUENCE [LARGE SCALE GENOMIC DNA]</scope>
    <source>
        <strain evidence="2">Chelidonia</strain>
        <tissue evidence="2">Blood</tissue>
    </source>
</reference>
<evidence type="ECO:0000313" key="2">
    <source>
        <dbReference type="EMBL" id="RMC17981.1"/>
    </source>
</evidence>
<keyword evidence="3" id="KW-1185">Reference proteome</keyword>
<feature type="region of interest" description="Disordered" evidence="1">
    <location>
        <begin position="65"/>
        <end position="89"/>
    </location>
</feature>
<comment type="caution">
    <text evidence="2">The sequence shown here is derived from an EMBL/GenBank/DDBJ whole genome shotgun (WGS) entry which is preliminary data.</text>
</comment>
<organism evidence="2 3">
    <name type="scientific">Hirundo rustica rustica</name>
    <dbReference type="NCBI Taxonomy" id="333673"/>
    <lineage>
        <taxon>Eukaryota</taxon>
        <taxon>Metazoa</taxon>
        <taxon>Chordata</taxon>
        <taxon>Craniata</taxon>
        <taxon>Vertebrata</taxon>
        <taxon>Euteleostomi</taxon>
        <taxon>Archelosauria</taxon>
        <taxon>Archosauria</taxon>
        <taxon>Dinosauria</taxon>
        <taxon>Saurischia</taxon>
        <taxon>Theropoda</taxon>
        <taxon>Coelurosauria</taxon>
        <taxon>Aves</taxon>
        <taxon>Neognathae</taxon>
        <taxon>Neoaves</taxon>
        <taxon>Telluraves</taxon>
        <taxon>Australaves</taxon>
        <taxon>Passeriformes</taxon>
        <taxon>Sylvioidea</taxon>
        <taxon>Hirundinidae</taxon>
        <taxon>Hirundo</taxon>
    </lineage>
</organism>
<protein>
    <submittedName>
        <fullName evidence="2">Uncharacterized protein</fullName>
    </submittedName>
</protein>
<name>A0A3M0KZ57_HIRRU</name>
<feature type="compositionally biased region" description="Basic and acidic residues" evidence="1">
    <location>
        <begin position="69"/>
        <end position="87"/>
    </location>
</feature>
<sequence length="140" mass="15509">MGGAKGSLAPASYWEDLQPSRAGLENKAIFSLPDKEQALSFCHRRSSSLVKKCHNWHLTCGSKQQKVPKKLEEPLEEHMAEESHAETDPSGLVFAVESPKHRIPQAGLLFSPLDLKNPLECYEEALNCQAAPREKVTTSL</sequence>
<gene>
    <name evidence="2" type="ORF">DUI87_04855</name>
</gene>
<evidence type="ECO:0000256" key="1">
    <source>
        <dbReference type="SAM" id="MobiDB-lite"/>
    </source>
</evidence>
<proteinExistence type="predicted"/>